<dbReference type="SUPFAM" id="SSF46785">
    <property type="entry name" value="Winged helix' DNA-binding domain"/>
    <property type="match status" value="1"/>
</dbReference>
<dbReference type="Proteomes" id="UP000755667">
    <property type="component" value="Unassembled WGS sequence"/>
</dbReference>
<dbReference type="Gene3D" id="1.10.10.10">
    <property type="entry name" value="Winged helix-like DNA-binding domain superfamily/Winged helix DNA-binding domain"/>
    <property type="match status" value="1"/>
</dbReference>
<dbReference type="PROSITE" id="PS50949">
    <property type="entry name" value="HTH_GNTR"/>
    <property type="match status" value="1"/>
</dbReference>
<keyword evidence="2" id="KW-0238">DNA-binding</keyword>
<dbReference type="PRINTS" id="PR00035">
    <property type="entry name" value="HTHGNTR"/>
</dbReference>
<evidence type="ECO:0000313" key="7">
    <source>
        <dbReference type="Proteomes" id="UP000755667"/>
    </source>
</evidence>
<dbReference type="PANTHER" id="PTHR44846:SF1">
    <property type="entry name" value="MANNOSYL-D-GLYCERATE TRANSPORT_METABOLISM SYSTEM REPRESSOR MNGR-RELATED"/>
    <property type="match status" value="1"/>
</dbReference>
<dbReference type="InterPro" id="IPR050679">
    <property type="entry name" value="Bact_HTH_transcr_reg"/>
</dbReference>
<dbReference type="InterPro" id="IPR036390">
    <property type="entry name" value="WH_DNA-bd_sf"/>
</dbReference>
<evidence type="ECO:0000256" key="3">
    <source>
        <dbReference type="ARBA" id="ARBA00023163"/>
    </source>
</evidence>
<gene>
    <name evidence="5" type="ORF">JQX41_20045</name>
    <name evidence="6" type="ORF">JQX48_20065</name>
</gene>
<accession>A0A9Q2PDX6</accession>
<dbReference type="PANTHER" id="PTHR44846">
    <property type="entry name" value="MANNOSYL-D-GLYCERATE TRANSPORT/METABOLISM SYSTEM REPRESSOR MNGR-RELATED"/>
    <property type="match status" value="1"/>
</dbReference>
<dbReference type="Pfam" id="PF07702">
    <property type="entry name" value="UTRA"/>
    <property type="match status" value="1"/>
</dbReference>
<evidence type="ECO:0000313" key="5">
    <source>
        <dbReference type="EMBL" id="MBM2414619.1"/>
    </source>
</evidence>
<dbReference type="SMART" id="SM00345">
    <property type="entry name" value="HTH_GNTR"/>
    <property type="match status" value="1"/>
</dbReference>
<dbReference type="EMBL" id="JAFBXE010000017">
    <property type="protein sequence ID" value="MBM2414619.1"/>
    <property type="molecule type" value="Genomic_DNA"/>
</dbReference>
<dbReference type="Proteomes" id="UP000809440">
    <property type="component" value="Unassembled WGS sequence"/>
</dbReference>
<dbReference type="InterPro" id="IPR011663">
    <property type="entry name" value="UTRA"/>
</dbReference>
<dbReference type="SUPFAM" id="SSF64288">
    <property type="entry name" value="Chorismate lyase-like"/>
    <property type="match status" value="1"/>
</dbReference>
<evidence type="ECO:0000313" key="8">
    <source>
        <dbReference type="Proteomes" id="UP000809440"/>
    </source>
</evidence>
<evidence type="ECO:0000259" key="4">
    <source>
        <dbReference type="PROSITE" id="PS50949"/>
    </source>
</evidence>
<proteinExistence type="predicted"/>
<dbReference type="GO" id="GO:0003677">
    <property type="term" value="F:DNA binding"/>
    <property type="evidence" value="ECO:0007669"/>
    <property type="project" value="UniProtKB-KW"/>
</dbReference>
<evidence type="ECO:0000256" key="2">
    <source>
        <dbReference type="ARBA" id="ARBA00023125"/>
    </source>
</evidence>
<comment type="caution">
    <text evidence="5">The sequence shown here is derived from an EMBL/GenBank/DDBJ whole genome shotgun (WGS) entry which is preliminary data.</text>
</comment>
<dbReference type="CDD" id="cd07377">
    <property type="entry name" value="WHTH_GntR"/>
    <property type="match status" value="1"/>
</dbReference>
<evidence type="ECO:0000256" key="1">
    <source>
        <dbReference type="ARBA" id="ARBA00023015"/>
    </source>
</evidence>
<dbReference type="Pfam" id="PF00392">
    <property type="entry name" value="GntR"/>
    <property type="match status" value="1"/>
</dbReference>
<dbReference type="Gene3D" id="3.40.1410.10">
    <property type="entry name" value="Chorismate lyase-like"/>
    <property type="match status" value="1"/>
</dbReference>
<dbReference type="AlphaFoldDB" id="A0A9Q2PDX6"/>
<keyword evidence="1" id="KW-0805">Transcription regulation</keyword>
<dbReference type="SMART" id="SM00866">
    <property type="entry name" value="UTRA"/>
    <property type="match status" value="1"/>
</dbReference>
<keyword evidence="8" id="KW-1185">Reference proteome</keyword>
<dbReference type="EMBL" id="JAFBXF010000017">
    <property type="protein sequence ID" value="MBM2419290.1"/>
    <property type="molecule type" value="Genomic_DNA"/>
</dbReference>
<dbReference type="InterPro" id="IPR036388">
    <property type="entry name" value="WH-like_DNA-bd_sf"/>
</dbReference>
<name>A0A9Q2PDX6_9RHOB</name>
<dbReference type="RefSeq" id="WP_138487551.1">
    <property type="nucleotide sequence ID" value="NZ_JAFBWU010000017.1"/>
</dbReference>
<reference evidence="5 8" key="1">
    <citation type="submission" date="2021-01" db="EMBL/GenBank/DDBJ databases">
        <title>Diatom-associated Roseobacters Show Island Model of Population Structure.</title>
        <authorList>
            <person name="Qu L."/>
            <person name="Feng X."/>
            <person name="Chen Y."/>
            <person name="Li L."/>
            <person name="Wang X."/>
            <person name="Hu Z."/>
            <person name="Wang H."/>
            <person name="Luo H."/>
        </authorList>
    </citation>
    <scope>NUCLEOTIDE SEQUENCE</scope>
    <source>
        <strain evidence="6 8">CC28-63</strain>
        <strain evidence="5">CC28-69</strain>
    </source>
</reference>
<organism evidence="5 7">
    <name type="scientific">Marivita cryptomonadis</name>
    <dbReference type="NCBI Taxonomy" id="505252"/>
    <lineage>
        <taxon>Bacteria</taxon>
        <taxon>Pseudomonadati</taxon>
        <taxon>Pseudomonadota</taxon>
        <taxon>Alphaproteobacteria</taxon>
        <taxon>Rhodobacterales</taxon>
        <taxon>Roseobacteraceae</taxon>
        <taxon>Marivita</taxon>
    </lineage>
</organism>
<dbReference type="InterPro" id="IPR028978">
    <property type="entry name" value="Chorismate_lyase_/UTRA_dom_sf"/>
</dbReference>
<protein>
    <submittedName>
        <fullName evidence="5">GntR family transcriptional regulator</fullName>
    </submittedName>
</protein>
<sequence length="271" mass="29149">MAQDGAAGKGAGLPEGGKARRVYLLLQEEILRGLHAPGASLEGEQKLALRLGVSRVTVRRALDALAQDGMIARRAGSGTVVQAQATQPPVLADFTTLIPQLVEMDQKTTARLLSFSYGPAPAVVAEAMGLTEGDRVQTAVRVRLAQGRAFSHLTTYVPEEIAANYTEADLATKPLFRLLERSGVCIERAHQSVSATLATPDVAEVLELSVGAPVLALRRVVLDAKGRGVEYLSALYRPDLFRLEMSLHRVGTDETRHWEPVIDVPRAEAAE</sequence>
<dbReference type="GO" id="GO:0045892">
    <property type="term" value="P:negative regulation of DNA-templated transcription"/>
    <property type="evidence" value="ECO:0007669"/>
    <property type="project" value="TreeGrafter"/>
</dbReference>
<dbReference type="GO" id="GO:0003700">
    <property type="term" value="F:DNA-binding transcription factor activity"/>
    <property type="evidence" value="ECO:0007669"/>
    <property type="project" value="InterPro"/>
</dbReference>
<keyword evidence="3" id="KW-0804">Transcription</keyword>
<feature type="domain" description="HTH gntR-type" evidence="4">
    <location>
        <begin position="16"/>
        <end position="84"/>
    </location>
</feature>
<evidence type="ECO:0000313" key="6">
    <source>
        <dbReference type="EMBL" id="MBM2419290.1"/>
    </source>
</evidence>
<dbReference type="InterPro" id="IPR000524">
    <property type="entry name" value="Tscrpt_reg_HTH_GntR"/>
</dbReference>